<dbReference type="KEGG" id="ehx:EMIHUDRAFT_99581"/>
<feature type="compositionally biased region" description="Pro residues" evidence="1">
    <location>
        <begin position="468"/>
        <end position="479"/>
    </location>
</feature>
<feature type="compositionally biased region" description="Low complexity" evidence="1">
    <location>
        <begin position="480"/>
        <end position="491"/>
    </location>
</feature>
<proteinExistence type="predicted"/>
<sequence length="748" mass="78877">MSLALFYPHIKELRRCIGKGGVGSRSRTLNDQRLHELEFNGTLPACDVGLHLRTMKLDDASCNAMDATHNALNGSAECAGRLLRKKANACDIPKLNLNTEKCHGARFATSDSDAMYKQLTSWANLGETAIATWSNGDKLTDARERQRRYRETVRAWFTLASCKQIIAPVESAFWSAMPPAEFVLLPRDLPWERAYDREDANAPQIAKLRLALPADYPAGTVLKLPMPCACSEHTSRFTKIKAGTSVVIKWDLGICGLAASPGADGAAAGGAEVAEATEAAPPPPAGLEKGAELAVAEPADATAPGPGEPQLNSELSSSELIRSERSSTGFKGVSIVGSGATPFGVQVYRKGISVILGRYATAEEGARAYAATPEGIADLAARDAPPPPPQPQLPSNSELSSSELIRSERSSTGFKGVYKVSSAATPYRVQVYRKGKTVTLGHYATAEEGARVYAATPEGIADLAARDAPPPPPPPPQPQLPSNSELSSSELIRSERSSTGFKGVYKVSSGATPYYAQVYRKGTTVILGRYATAEEAALRYARSVEGKAELAARSAARSAPQASTAPRKRQKVETAVGAGGAATSASAAASHSAASSTTAAASAAEFEVDRILSERRRPSGGVEYLVAWKGCYAPSWEPASNLADEDGAVCAALLAWCASRVAPHQGGPATELGMPAAEPLPPLGMPAVVQALEGVGLGRYAAAFEEQGYDDLRYLRTMDAAERATVAESVGMKQGHADKFVKFAFEPA</sequence>
<feature type="compositionally biased region" description="Low complexity" evidence="1">
    <location>
        <begin position="266"/>
        <end position="279"/>
    </location>
</feature>
<evidence type="ECO:0000256" key="1">
    <source>
        <dbReference type="SAM" id="MobiDB-lite"/>
    </source>
</evidence>
<dbReference type="SUPFAM" id="SSF54160">
    <property type="entry name" value="Chromo domain-like"/>
    <property type="match status" value="1"/>
</dbReference>
<feature type="compositionally biased region" description="Low complexity" evidence="1">
    <location>
        <begin position="552"/>
        <end position="565"/>
    </location>
</feature>
<feature type="region of interest" description="Disordered" evidence="1">
    <location>
        <begin position="379"/>
        <end position="406"/>
    </location>
</feature>
<dbReference type="SMART" id="SM00298">
    <property type="entry name" value="CHROMO"/>
    <property type="match status" value="1"/>
</dbReference>
<keyword evidence="4" id="KW-1185">Reference proteome</keyword>
<feature type="compositionally biased region" description="Low complexity" evidence="1">
    <location>
        <begin position="393"/>
        <end position="404"/>
    </location>
</feature>
<evidence type="ECO:0000313" key="4">
    <source>
        <dbReference type="Proteomes" id="UP000013827"/>
    </source>
</evidence>
<dbReference type="EnsemblProtists" id="EOD30119">
    <property type="protein sequence ID" value="EOD30119"/>
    <property type="gene ID" value="EMIHUDRAFT_99581"/>
</dbReference>
<organism evidence="3 4">
    <name type="scientific">Emiliania huxleyi (strain CCMP1516)</name>
    <dbReference type="NCBI Taxonomy" id="280463"/>
    <lineage>
        <taxon>Eukaryota</taxon>
        <taxon>Haptista</taxon>
        <taxon>Haptophyta</taxon>
        <taxon>Prymnesiophyceae</taxon>
        <taxon>Isochrysidales</taxon>
        <taxon>Noelaerhabdaceae</taxon>
        <taxon>Emiliania</taxon>
    </lineage>
</organism>
<dbReference type="InterPro" id="IPR016197">
    <property type="entry name" value="Chromo-like_dom_sf"/>
</dbReference>
<dbReference type="AlphaFoldDB" id="A0A0D3K2Y4"/>
<dbReference type="GeneID" id="17275393"/>
<evidence type="ECO:0000259" key="2">
    <source>
        <dbReference type="PROSITE" id="PS50013"/>
    </source>
</evidence>
<reference evidence="4" key="1">
    <citation type="journal article" date="2013" name="Nature">
        <title>Pan genome of the phytoplankton Emiliania underpins its global distribution.</title>
        <authorList>
            <person name="Read B.A."/>
            <person name="Kegel J."/>
            <person name="Klute M.J."/>
            <person name="Kuo A."/>
            <person name="Lefebvre S.C."/>
            <person name="Maumus F."/>
            <person name="Mayer C."/>
            <person name="Miller J."/>
            <person name="Monier A."/>
            <person name="Salamov A."/>
            <person name="Young J."/>
            <person name="Aguilar M."/>
            <person name="Claverie J.M."/>
            <person name="Frickenhaus S."/>
            <person name="Gonzalez K."/>
            <person name="Herman E.K."/>
            <person name="Lin Y.C."/>
            <person name="Napier J."/>
            <person name="Ogata H."/>
            <person name="Sarno A.F."/>
            <person name="Shmutz J."/>
            <person name="Schroeder D."/>
            <person name="de Vargas C."/>
            <person name="Verret F."/>
            <person name="von Dassow P."/>
            <person name="Valentin K."/>
            <person name="Van de Peer Y."/>
            <person name="Wheeler G."/>
            <person name="Dacks J.B."/>
            <person name="Delwiche C.F."/>
            <person name="Dyhrman S.T."/>
            <person name="Glockner G."/>
            <person name="John U."/>
            <person name="Richards T."/>
            <person name="Worden A.Z."/>
            <person name="Zhang X."/>
            <person name="Grigoriev I.V."/>
            <person name="Allen A.E."/>
            <person name="Bidle K."/>
            <person name="Borodovsky M."/>
            <person name="Bowler C."/>
            <person name="Brownlee C."/>
            <person name="Cock J.M."/>
            <person name="Elias M."/>
            <person name="Gladyshev V.N."/>
            <person name="Groth M."/>
            <person name="Guda C."/>
            <person name="Hadaegh A."/>
            <person name="Iglesias-Rodriguez M.D."/>
            <person name="Jenkins J."/>
            <person name="Jones B.M."/>
            <person name="Lawson T."/>
            <person name="Leese F."/>
            <person name="Lindquist E."/>
            <person name="Lobanov A."/>
            <person name="Lomsadze A."/>
            <person name="Malik S.B."/>
            <person name="Marsh M.E."/>
            <person name="Mackinder L."/>
            <person name="Mock T."/>
            <person name="Mueller-Roeber B."/>
            <person name="Pagarete A."/>
            <person name="Parker M."/>
            <person name="Probert I."/>
            <person name="Quesneville H."/>
            <person name="Raines C."/>
            <person name="Rensing S.A."/>
            <person name="Riano-Pachon D.M."/>
            <person name="Richier S."/>
            <person name="Rokitta S."/>
            <person name="Shiraiwa Y."/>
            <person name="Soanes D.M."/>
            <person name="van der Giezen M."/>
            <person name="Wahlund T.M."/>
            <person name="Williams B."/>
            <person name="Wilson W."/>
            <person name="Wolfe G."/>
            <person name="Wurch L.L."/>
        </authorList>
    </citation>
    <scope>NUCLEOTIDE SEQUENCE</scope>
</reference>
<feature type="domain" description="Chromo" evidence="2">
    <location>
        <begin position="606"/>
        <end position="654"/>
    </location>
</feature>
<dbReference type="InterPro" id="IPR000953">
    <property type="entry name" value="Chromo/chromo_shadow_dom"/>
</dbReference>
<dbReference type="Gene3D" id="2.40.50.40">
    <property type="match status" value="1"/>
</dbReference>
<feature type="region of interest" description="Disordered" evidence="1">
    <location>
        <begin position="552"/>
        <end position="577"/>
    </location>
</feature>
<dbReference type="Proteomes" id="UP000013827">
    <property type="component" value="Unassembled WGS sequence"/>
</dbReference>
<evidence type="ECO:0000313" key="3">
    <source>
        <dbReference type="EnsemblProtists" id="EOD30119"/>
    </source>
</evidence>
<reference evidence="3" key="2">
    <citation type="submission" date="2024-10" db="UniProtKB">
        <authorList>
            <consortium name="EnsemblProtists"/>
        </authorList>
    </citation>
    <scope>IDENTIFICATION</scope>
</reference>
<dbReference type="RefSeq" id="XP_005782548.1">
    <property type="nucleotide sequence ID" value="XM_005782491.1"/>
</dbReference>
<feature type="region of interest" description="Disordered" evidence="1">
    <location>
        <begin position="463"/>
        <end position="493"/>
    </location>
</feature>
<dbReference type="PROSITE" id="PS50013">
    <property type="entry name" value="CHROMO_2"/>
    <property type="match status" value="1"/>
</dbReference>
<dbReference type="InterPro" id="IPR023780">
    <property type="entry name" value="Chromo_domain"/>
</dbReference>
<dbReference type="HOGENOM" id="CLU_371915_0_0_1"/>
<dbReference type="PaxDb" id="2903-EOD30119"/>
<feature type="region of interest" description="Disordered" evidence="1">
    <location>
        <begin position="266"/>
        <end position="323"/>
    </location>
</feature>
<accession>A0A0D3K2Y4</accession>
<dbReference type="Pfam" id="PF00385">
    <property type="entry name" value="Chromo"/>
    <property type="match status" value="1"/>
</dbReference>
<dbReference type="CDD" id="cd00024">
    <property type="entry name" value="CD_CSD"/>
    <property type="match status" value="1"/>
</dbReference>
<name>A0A0D3K2Y4_EMIH1</name>
<protein>
    <recommendedName>
        <fullName evidence="2">Chromo domain-containing protein</fullName>
    </recommendedName>
</protein>